<dbReference type="AlphaFoldDB" id="A0A8D6SVR8"/>
<evidence type="ECO:0000313" key="2">
    <source>
        <dbReference type="Proteomes" id="UP000679213"/>
    </source>
</evidence>
<proteinExistence type="predicted"/>
<keyword evidence="2" id="KW-1185">Reference proteome</keyword>
<sequence>MPNNKDKGMLEDLCLKSVKDSPLIKCVDRLFECANQMYENGEVKKYFEKYEYFKNKEFYRKIFSESNGKIKNIAKAKAQAYLSVMPIIVKSVGEGAKKGYWNFESEELNELKKFLEYFKNTL</sequence>
<dbReference type="Pfam" id="PF11536">
    <property type="entry name" value="DUF3226"/>
    <property type="match status" value="1"/>
</dbReference>
<name>A0A8D6SVR8_9EURY</name>
<dbReference type="Proteomes" id="UP000679213">
    <property type="component" value="Chromosome I"/>
</dbReference>
<dbReference type="EMBL" id="LR792632">
    <property type="protein sequence ID" value="CAB3288029.1"/>
    <property type="molecule type" value="Genomic_DNA"/>
</dbReference>
<evidence type="ECO:0000313" key="1">
    <source>
        <dbReference type="EMBL" id="CAB3288029.1"/>
    </source>
</evidence>
<reference evidence="1 2" key="1">
    <citation type="submission" date="2020-04" db="EMBL/GenBank/DDBJ databases">
        <authorList>
            <consortium name="Genoscope - CEA"/>
            <person name="William W."/>
        </authorList>
    </citation>
    <scope>NUCLEOTIDE SEQUENCE [LARGE SCALE GENOMIC DNA]</scope>
    <source>
        <strain evidence="1 2">SG7</strain>
    </source>
</reference>
<organism evidence="1 2">
    <name type="scientific">Methanocaldococcus lauensis</name>
    <dbReference type="NCBI Taxonomy" id="2546128"/>
    <lineage>
        <taxon>Archaea</taxon>
        <taxon>Methanobacteriati</taxon>
        <taxon>Methanobacteriota</taxon>
        <taxon>Methanomada group</taxon>
        <taxon>Methanococci</taxon>
        <taxon>Methanococcales</taxon>
        <taxon>Methanocaldococcaceae</taxon>
        <taxon>Methanocaldococcus</taxon>
    </lineage>
</organism>
<dbReference type="KEGG" id="mesg:MLAUSG7_0511"/>
<gene>
    <name evidence="1" type="ORF">MLAUSG7_0511</name>
</gene>
<protein>
    <submittedName>
        <fullName evidence="1">Uncharacterized protein</fullName>
    </submittedName>
</protein>
<accession>A0A8D6SVR8</accession>
<dbReference type="InterPro" id="IPR024508">
    <property type="entry name" value="DUF3226"/>
</dbReference>